<organism evidence="1 2">
    <name type="scientific">Pyrobaculum aerophilum</name>
    <dbReference type="NCBI Taxonomy" id="13773"/>
    <lineage>
        <taxon>Archaea</taxon>
        <taxon>Thermoproteota</taxon>
        <taxon>Thermoprotei</taxon>
        <taxon>Thermoproteales</taxon>
        <taxon>Thermoproteaceae</taxon>
        <taxon>Pyrobaculum</taxon>
    </lineage>
</organism>
<evidence type="ECO:0000313" key="1">
    <source>
        <dbReference type="EMBL" id="HII46219.1"/>
    </source>
</evidence>
<dbReference type="GeneID" id="1463878"/>
<accession>A0A832T1X8</accession>
<name>A0A832T1X8_9CREN</name>
<comment type="caution">
    <text evidence="1">The sequence shown here is derived from an EMBL/GenBank/DDBJ whole genome shotgun (WGS) entry which is preliminary data.</text>
</comment>
<dbReference type="AlphaFoldDB" id="A0A832T1X8"/>
<gene>
    <name evidence="1" type="ORF">HA333_01765</name>
</gene>
<dbReference type="Proteomes" id="UP000651120">
    <property type="component" value="Unassembled WGS sequence"/>
</dbReference>
<proteinExistence type="predicted"/>
<dbReference type="RefSeq" id="WP_011009168.1">
    <property type="nucleotide sequence ID" value="NZ_DUJP01000008.1"/>
</dbReference>
<sequence>MALAELEVLLPKLTKMPPAKKIALLYKLRGVLDEESFRQIATLLSIDLSRGENPQRWSLVDAVEEVEEYEELAVDEIETDFEFAEAVEEDEYVGKRFVERLWKSSI</sequence>
<evidence type="ECO:0000313" key="2">
    <source>
        <dbReference type="Proteomes" id="UP000651120"/>
    </source>
</evidence>
<protein>
    <submittedName>
        <fullName evidence="1">Uncharacterized protein</fullName>
    </submittedName>
</protein>
<reference evidence="1" key="1">
    <citation type="journal article" date="2020" name="bioRxiv">
        <title>A rank-normalized archaeal taxonomy based on genome phylogeny resolves widespread incomplete and uneven classifications.</title>
        <authorList>
            <person name="Rinke C."/>
            <person name="Chuvochina M."/>
            <person name="Mussig A.J."/>
            <person name="Chaumeil P.-A."/>
            <person name="Waite D.W."/>
            <person name="Whitman W.B."/>
            <person name="Parks D.H."/>
            <person name="Hugenholtz P."/>
        </authorList>
    </citation>
    <scope>NUCLEOTIDE SEQUENCE</scope>
    <source>
        <strain evidence="1">UBA8839</strain>
    </source>
</reference>
<dbReference type="OMA" id="ENPQRWS"/>
<dbReference type="EMBL" id="DUJP01000008">
    <property type="protein sequence ID" value="HII46219.1"/>
    <property type="molecule type" value="Genomic_DNA"/>
</dbReference>